<comment type="caution">
    <text evidence="1">The sequence shown here is derived from an EMBL/GenBank/DDBJ whole genome shotgun (WGS) entry which is preliminary data.</text>
</comment>
<name>A0AAV4A8Y3_9GAST</name>
<dbReference type="Proteomes" id="UP000735302">
    <property type="component" value="Unassembled WGS sequence"/>
</dbReference>
<dbReference type="AlphaFoldDB" id="A0AAV4A8Y3"/>
<gene>
    <name evidence="1" type="ORF">PoB_002986200</name>
</gene>
<proteinExistence type="predicted"/>
<keyword evidence="2" id="KW-1185">Reference proteome</keyword>
<sequence length="108" mass="12303">MMNNAPTRVKQGNSKQVVRHRIDPSVSNTPFCFLTENEHRPRVNMVDAFTKISEEFIGSRRRKLDTHALPTATKAAVRAGVQRQIGVPCRPARYRKPSYSCNTHEILN</sequence>
<reference evidence="1 2" key="1">
    <citation type="journal article" date="2021" name="Elife">
        <title>Chloroplast acquisition without the gene transfer in kleptoplastic sea slugs, Plakobranchus ocellatus.</title>
        <authorList>
            <person name="Maeda T."/>
            <person name="Takahashi S."/>
            <person name="Yoshida T."/>
            <person name="Shimamura S."/>
            <person name="Takaki Y."/>
            <person name="Nagai Y."/>
            <person name="Toyoda A."/>
            <person name="Suzuki Y."/>
            <person name="Arimoto A."/>
            <person name="Ishii H."/>
            <person name="Satoh N."/>
            <person name="Nishiyama T."/>
            <person name="Hasebe M."/>
            <person name="Maruyama T."/>
            <person name="Minagawa J."/>
            <person name="Obokata J."/>
            <person name="Shigenobu S."/>
        </authorList>
    </citation>
    <scope>NUCLEOTIDE SEQUENCE [LARGE SCALE GENOMIC DNA]</scope>
</reference>
<evidence type="ECO:0000313" key="1">
    <source>
        <dbReference type="EMBL" id="GFO03357.1"/>
    </source>
</evidence>
<protein>
    <submittedName>
        <fullName evidence="1">Uncharacterized protein</fullName>
    </submittedName>
</protein>
<organism evidence="1 2">
    <name type="scientific">Plakobranchus ocellatus</name>
    <dbReference type="NCBI Taxonomy" id="259542"/>
    <lineage>
        <taxon>Eukaryota</taxon>
        <taxon>Metazoa</taxon>
        <taxon>Spiralia</taxon>
        <taxon>Lophotrochozoa</taxon>
        <taxon>Mollusca</taxon>
        <taxon>Gastropoda</taxon>
        <taxon>Heterobranchia</taxon>
        <taxon>Euthyneura</taxon>
        <taxon>Panpulmonata</taxon>
        <taxon>Sacoglossa</taxon>
        <taxon>Placobranchoidea</taxon>
        <taxon>Plakobranchidae</taxon>
        <taxon>Plakobranchus</taxon>
    </lineage>
</organism>
<accession>A0AAV4A8Y3</accession>
<dbReference type="EMBL" id="BLXT01003724">
    <property type="protein sequence ID" value="GFO03357.1"/>
    <property type="molecule type" value="Genomic_DNA"/>
</dbReference>
<evidence type="ECO:0000313" key="2">
    <source>
        <dbReference type="Proteomes" id="UP000735302"/>
    </source>
</evidence>